<dbReference type="HOGENOM" id="CLU_2643022_0_0_1"/>
<dbReference type="Gramene" id="EOY22300">
    <property type="protein sequence ID" value="EOY22300"/>
    <property type="gene ID" value="TCM_014516"/>
</dbReference>
<gene>
    <name evidence="1" type="ORF">TCM_014516</name>
</gene>
<protein>
    <submittedName>
        <fullName evidence="1">Uncharacterized protein</fullName>
    </submittedName>
</protein>
<sequence>MHHHLTKKKKCENERKLVAMLLCCQRLPTKRPIEALKATHPIKDLNRVCLGNIVAHLLRKLNRADEIADGDAGGHGR</sequence>
<dbReference type="AlphaFoldDB" id="A0A061FXP8"/>
<reference evidence="1 2" key="1">
    <citation type="journal article" date="2013" name="Genome Biol.">
        <title>The genome sequence of the most widely cultivated cacao type and its use to identify candidate genes regulating pod color.</title>
        <authorList>
            <person name="Motamayor J.C."/>
            <person name="Mockaitis K."/>
            <person name="Schmutz J."/>
            <person name="Haiminen N."/>
            <person name="Iii D.L."/>
            <person name="Cornejo O."/>
            <person name="Findley S.D."/>
            <person name="Zheng P."/>
            <person name="Utro F."/>
            <person name="Royaert S."/>
            <person name="Saski C."/>
            <person name="Jenkins J."/>
            <person name="Podicheti R."/>
            <person name="Zhao M."/>
            <person name="Scheffler B.E."/>
            <person name="Stack J.C."/>
            <person name="Feltus F.A."/>
            <person name="Mustiga G.M."/>
            <person name="Amores F."/>
            <person name="Phillips W."/>
            <person name="Marelli J.P."/>
            <person name="May G.D."/>
            <person name="Shapiro H."/>
            <person name="Ma J."/>
            <person name="Bustamante C.D."/>
            <person name="Schnell R.J."/>
            <person name="Main D."/>
            <person name="Gilbert D."/>
            <person name="Parida L."/>
            <person name="Kuhn D.N."/>
        </authorList>
    </citation>
    <scope>NUCLEOTIDE SEQUENCE [LARGE SCALE GENOMIC DNA]</scope>
    <source>
        <strain evidence="2">cv. Matina 1-6</strain>
    </source>
</reference>
<accession>A0A061FXP8</accession>
<dbReference type="Proteomes" id="UP000026915">
    <property type="component" value="Chromosome 3"/>
</dbReference>
<dbReference type="EMBL" id="CM001881">
    <property type="protein sequence ID" value="EOY22300.1"/>
    <property type="molecule type" value="Genomic_DNA"/>
</dbReference>
<evidence type="ECO:0000313" key="2">
    <source>
        <dbReference type="Proteomes" id="UP000026915"/>
    </source>
</evidence>
<organism evidence="1 2">
    <name type="scientific">Theobroma cacao</name>
    <name type="common">Cacao</name>
    <name type="synonym">Cocoa</name>
    <dbReference type="NCBI Taxonomy" id="3641"/>
    <lineage>
        <taxon>Eukaryota</taxon>
        <taxon>Viridiplantae</taxon>
        <taxon>Streptophyta</taxon>
        <taxon>Embryophyta</taxon>
        <taxon>Tracheophyta</taxon>
        <taxon>Spermatophyta</taxon>
        <taxon>Magnoliopsida</taxon>
        <taxon>eudicotyledons</taxon>
        <taxon>Gunneridae</taxon>
        <taxon>Pentapetalae</taxon>
        <taxon>rosids</taxon>
        <taxon>malvids</taxon>
        <taxon>Malvales</taxon>
        <taxon>Malvaceae</taxon>
        <taxon>Byttnerioideae</taxon>
        <taxon>Theobroma</taxon>
    </lineage>
</organism>
<name>A0A061FXP8_THECC</name>
<evidence type="ECO:0000313" key="1">
    <source>
        <dbReference type="EMBL" id="EOY22300.1"/>
    </source>
</evidence>
<proteinExistence type="predicted"/>
<dbReference type="InParanoid" id="A0A061FXP8"/>
<keyword evidence="2" id="KW-1185">Reference proteome</keyword>